<name>A0ABX7C999_9HYPH</name>
<evidence type="ECO:0000256" key="6">
    <source>
        <dbReference type="ARBA" id="ARBA00023136"/>
    </source>
</evidence>
<dbReference type="Proteomes" id="UP000595857">
    <property type="component" value="Chromosome"/>
</dbReference>
<feature type="transmembrane region" description="Helical" evidence="7">
    <location>
        <begin position="20"/>
        <end position="39"/>
    </location>
</feature>
<evidence type="ECO:0000256" key="1">
    <source>
        <dbReference type="ARBA" id="ARBA00004651"/>
    </source>
</evidence>
<keyword evidence="3 7" id="KW-0812">Transmembrane</keyword>
<feature type="transmembrane region" description="Helical" evidence="7">
    <location>
        <begin position="196"/>
        <end position="214"/>
    </location>
</feature>
<keyword evidence="6 7" id="KW-0472">Membrane</keyword>
<dbReference type="Pfam" id="PF01569">
    <property type="entry name" value="PAP2"/>
    <property type="match status" value="1"/>
</dbReference>
<keyword evidence="4" id="KW-0378">Hydrolase</keyword>
<organism evidence="9 10">
    <name type="scientific">Devosia rhizoryzae</name>
    <dbReference type="NCBI Taxonomy" id="2774137"/>
    <lineage>
        <taxon>Bacteria</taxon>
        <taxon>Pseudomonadati</taxon>
        <taxon>Pseudomonadota</taxon>
        <taxon>Alphaproteobacteria</taxon>
        <taxon>Hyphomicrobiales</taxon>
        <taxon>Devosiaceae</taxon>
        <taxon>Devosia</taxon>
    </lineage>
</organism>
<feature type="domain" description="Phosphatidic acid phosphatase type 2/haloperoxidase" evidence="8">
    <location>
        <begin position="99"/>
        <end position="211"/>
    </location>
</feature>
<evidence type="ECO:0000259" key="8">
    <source>
        <dbReference type="SMART" id="SM00014"/>
    </source>
</evidence>
<feature type="transmembrane region" description="Helical" evidence="7">
    <location>
        <begin position="92"/>
        <end position="112"/>
    </location>
</feature>
<feature type="transmembrane region" description="Helical" evidence="7">
    <location>
        <begin position="173"/>
        <end position="190"/>
    </location>
</feature>
<reference evidence="9 10" key="1">
    <citation type="submission" date="2021-01" db="EMBL/GenBank/DDBJ databases">
        <title>Genome seq and assembly of Devosia sp. LEGU1.</title>
        <authorList>
            <person name="Chhetri G."/>
        </authorList>
    </citation>
    <scope>NUCLEOTIDE SEQUENCE [LARGE SCALE GENOMIC DNA]</scope>
    <source>
        <strain evidence="9 10">LEGU1</strain>
    </source>
</reference>
<evidence type="ECO:0000256" key="4">
    <source>
        <dbReference type="ARBA" id="ARBA00022801"/>
    </source>
</evidence>
<evidence type="ECO:0000256" key="2">
    <source>
        <dbReference type="ARBA" id="ARBA00022475"/>
    </source>
</evidence>
<comment type="subcellular location">
    <subcellularLocation>
        <location evidence="1">Cell membrane</location>
        <topology evidence="1">Multi-pass membrane protein</topology>
    </subcellularLocation>
</comment>
<keyword evidence="2" id="KW-1003">Cell membrane</keyword>
<protein>
    <submittedName>
        <fullName evidence="9">Phosphatase PAP2 family protein</fullName>
    </submittedName>
</protein>
<proteinExistence type="predicted"/>
<keyword evidence="10" id="KW-1185">Reference proteome</keyword>
<dbReference type="Gene3D" id="1.20.144.10">
    <property type="entry name" value="Phosphatidic acid phosphatase type 2/haloperoxidase"/>
    <property type="match status" value="2"/>
</dbReference>
<feature type="transmembrane region" description="Helical" evidence="7">
    <location>
        <begin position="59"/>
        <end position="80"/>
    </location>
</feature>
<dbReference type="SMART" id="SM00014">
    <property type="entry name" value="acidPPc"/>
    <property type="match status" value="1"/>
</dbReference>
<dbReference type="RefSeq" id="WP_201636535.1">
    <property type="nucleotide sequence ID" value="NZ_CP068046.1"/>
</dbReference>
<sequence>MLKLQDRWPMGLTRNNWPDIAAMVILVLFILVFFDVWASQTLQAWPDVWRQPFAFITDFGLSDWILIPSLLVTLIAGITFRFIRSGFYRRAVWELTLVSGFIFIGVGAPGLLTNLLKRLFGRGRPAEFLESGGFAFQHFVNDWTFQSFPSGHSATAMASALVIGFMAPRFFKLILLIAAMTGVSRIVIGMHYPTDVVAGFIIGLLGAYAVRNLFAARRLLFAALPDGTVRFRGTPNLRRIRRKLFQRATE</sequence>
<evidence type="ECO:0000313" key="9">
    <source>
        <dbReference type="EMBL" id="QQR40848.1"/>
    </source>
</evidence>
<dbReference type="InterPro" id="IPR036938">
    <property type="entry name" value="PAP2/HPO_sf"/>
</dbReference>
<dbReference type="EMBL" id="CP068046">
    <property type="protein sequence ID" value="QQR40848.1"/>
    <property type="molecule type" value="Genomic_DNA"/>
</dbReference>
<dbReference type="PANTHER" id="PTHR14969:SF62">
    <property type="entry name" value="DECAPRENYLPHOSPHORYL-5-PHOSPHORIBOSE PHOSPHATASE RV3807C-RELATED"/>
    <property type="match status" value="1"/>
</dbReference>
<evidence type="ECO:0000256" key="5">
    <source>
        <dbReference type="ARBA" id="ARBA00022989"/>
    </source>
</evidence>
<feature type="transmembrane region" description="Helical" evidence="7">
    <location>
        <begin position="148"/>
        <end position="166"/>
    </location>
</feature>
<gene>
    <name evidence="9" type="ORF">JI748_07635</name>
</gene>
<evidence type="ECO:0000313" key="10">
    <source>
        <dbReference type="Proteomes" id="UP000595857"/>
    </source>
</evidence>
<dbReference type="InterPro" id="IPR000326">
    <property type="entry name" value="PAP2/HPO"/>
</dbReference>
<dbReference type="PANTHER" id="PTHR14969">
    <property type="entry name" value="SPHINGOSINE-1-PHOSPHATE PHOSPHOHYDROLASE"/>
    <property type="match status" value="1"/>
</dbReference>
<evidence type="ECO:0000256" key="7">
    <source>
        <dbReference type="SAM" id="Phobius"/>
    </source>
</evidence>
<keyword evidence="5 7" id="KW-1133">Transmembrane helix</keyword>
<evidence type="ECO:0000256" key="3">
    <source>
        <dbReference type="ARBA" id="ARBA00022692"/>
    </source>
</evidence>
<accession>A0ABX7C999</accession>
<dbReference type="SUPFAM" id="SSF48317">
    <property type="entry name" value="Acid phosphatase/Vanadium-dependent haloperoxidase"/>
    <property type="match status" value="1"/>
</dbReference>